<evidence type="ECO:0000313" key="1">
    <source>
        <dbReference type="EMBL" id="KAI0065506.1"/>
    </source>
</evidence>
<dbReference type="EMBL" id="MU277195">
    <property type="protein sequence ID" value="KAI0065506.1"/>
    <property type="molecule type" value="Genomic_DNA"/>
</dbReference>
<proteinExistence type="predicted"/>
<protein>
    <submittedName>
        <fullName evidence="1">Uncharacterized protein</fullName>
    </submittedName>
</protein>
<keyword evidence="2" id="KW-1185">Reference proteome</keyword>
<sequence>MSIQDAQSNRYIASLKNSPSKLGTIRAMYGSGASPFCGDPVRQDDKLVWISVYLA</sequence>
<dbReference type="Proteomes" id="UP000814140">
    <property type="component" value="Unassembled WGS sequence"/>
</dbReference>
<accession>A0ACB8TBE3</accession>
<organism evidence="1 2">
    <name type="scientific">Artomyces pyxidatus</name>
    <dbReference type="NCBI Taxonomy" id="48021"/>
    <lineage>
        <taxon>Eukaryota</taxon>
        <taxon>Fungi</taxon>
        <taxon>Dikarya</taxon>
        <taxon>Basidiomycota</taxon>
        <taxon>Agaricomycotina</taxon>
        <taxon>Agaricomycetes</taxon>
        <taxon>Russulales</taxon>
        <taxon>Auriscalpiaceae</taxon>
        <taxon>Artomyces</taxon>
    </lineage>
</organism>
<name>A0ACB8TBE3_9AGAM</name>
<reference evidence="1" key="2">
    <citation type="journal article" date="2022" name="New Phytol.">
        <title>Evolutionary transition to the ectomycorrhizal habit in the genomes of a hyperdiverse lineage of mushroom-forming fungi.</title>
        <authorList>
            <person name="Looney B."/>
            <person name="Miyauchi S."/>
            <person name="Morin E."/>
            <person name="Drula E."/>
            <person name="Courty P.E."/>
            <person name="Kohler A."/>
            <person name="Kuo A."/>
            <person name="LaButti K."/>
            <person name="Pangilinan J."/>
            <person name="Lipzen A."/>
            <person name="Riley R."/>
            <person name="Andreopoulos W."/>
            <person name="He G."/>
            <person name="Johnson J."/>
            <person name="Nolan M."/>
            <person name="Tritt A."/>
            <person name="Barry K.W."/>
            <person name="Grigoriev I.V."/>
            <person name="Nagy L.G."/>
            <person name="Hibbett D."/>
            <person name="Henrissat B."/>
            <person name="Matheny P.B."/>
            <person name="Labbe J."/>
            <person name="Martin F.M."/>
        </authorList>
    </citation>
    <scope>NUCLEOTIDE SEQUENCE</scope>
    <source>
        <strain evidence="1">HHB10654</strain>
    </source>
</reference>
<evidence type="ECO:0000313" key="2">
    <source>
        <dbReference type="Proteomes" id="UP000814140"/>
    </source>
</evidence>
<reference evidence="1" key="1">
    <citation type="submission" date="2021-03" db="EMBL/GenBank/DDBJ databases">
        <authorList>
            <consortium name="DOE Joint Genome Institute"/>
            <person name="Ahrendt S."/>
            <person name="Looney B.P."/>
            <person name="Miyauchi S."/>
            <person name="Morin E."/>
            <person name="Drula E."/>
            <person name="Courty P.E."/>
            <person name="Chicoki N."/>
            <person name="Fauchery L."/>
            <person name="Kohler A."/>
            <person name="Kuo A."/>
            <person name="Labutti K."/>
            <person name="Pangilinan J."/>
            <person name="Lipzen A."/>
            <person name="Riley R."/>
            <person name="Andreopoulos W."/>
            <person name="He G."/>
            <person name="Johnson J."/>
            <person name="Barry K.W."/>
            <person name="Grigoriev I.V."/>
            <person name="Nagy L."/>
            <person name="Hibbett D."/>
            <person name="Henrissat B."/>
            <person name="Matheny P.B."/>
            <person name="Labbe J."/>
            <person name="Martin F."/>
        </authorList>
    </citation>
    <scope>NUCLEOTIDE SEQUENCE</scope>
    <source>
        <strain evidence="1">HHB10654</strain>
    </source>
</reference>
<gene>
    <name evidence="1" type="ORF">BV25DRAFT_1821935</name>
</gene>
<comment type="caution">
    <text evidence="1">The sequence shown here is derived from an EMBL/GenBank/DDBJ whole genome shotgun (WGS) entry which is preliminary data.</text>
</comment>